<reference evidence="1 2" key="1">
    <citation type="submission" date="2016-07" db="EMBL/GenBank/DDBJ databases">
        <title>Pervasive Adenine N6-methylation of Active Genes in Fungi.</title>
        <authorList>
            <consortium name="DOE Joint Genome Institute"/>
            <person name="Mondo S.J."/>
            <person name="Dannebaum R.O."/>
            <person name="Kuo R.C."/>
            <person name="Labutti K."/>
            <person name="Haridas S."/>
            <person name="Kuo A."/>
            <person name="Salamov A."/>
            <person name="Ahrendt S.R."/>
            <person name="Lipzen A."/>
            <person name="Sullivan W."/>
            <person name="Andreopoulos W.B."/>
            <person name="Clum A."/>
            <person name="Lindquist E."/>
            <person name="Daum C."/>
            <person name="Ramamoorthy G.K."/>
            <person name="Gryganskyi A."/>
            <person name="Culley D."/>
            <person name="Magnuson J.K."/>
            <person name="James T.Y."/>
            <person name="O'Malley M.A."/>
            <person name="Stajich J.E."/>
            <person name="Spatafora J.W."/>
            <person name="Visel A."/>
            <person name="Grigoriev I.V."/>
        </authorList>
    </citation>
    <scope>NUCLEOTIDE SEQUENCE [LARGE SCALE GENOMIC DNA]</scope>
    <source>
        <strain evidence="1 2">CBS 931.73</strain>
    </source>
</reference>
<accession>A0A1Y1XVW7</accession>
<evidence type="ECO:0000313" key="1">
    <source>
        <dbReference type="EMBL" id="ORX89898.1"/>
    </source>
</evidence>
<dbReference type="Proteomes" id="UP000193498">
    <property type="component" value="Unassembled WGS sequence"/>
</dbReference>
<gene>
    <name evidence="1" type="ORF">K493DRAFT_318359</name>
</gene>
<comment type="caution">
    <text evidence="1">The sequence shown here is derived from an EMBL/GenBank/DDBJ whole genome shotgun (WGS) entry which is preliminary data.</text>
</comment>
<sequence length="114" mass="13484">MDELCQSKQMDLLRDLFKITPKTCSQFWEIGLRTVADFRKPELTAHELYERFNTYGKKNNLWNGANAPRNYLTVFRRLLWTANATEEDRRLHPHMMTCKAWSKKAMTARGESVD</sequence>
<dbReference type="InParanoid" id="A0A1Y1XVW7"/>
<evidence type="ECO:0000313" key="2">
    <source>
        <dbReference type="Proteomes" id="UP000193498"/>
    </source>
</evidence>
<name>A0A1Y1XVW7_9FUNG</name>
<organism evidence="1 2">
    <name type="scientific">Basidiobolus meristosporus CBS 931.73</name>
    <dbReference type="NCBI Taxonomy" id="1314790"/>
    <lineage>
        <taxon>Eukaryota</taxon>
        <taxon>Fungi</taxon>
        <taxon>Fungi incertae sedis</taxon>
        <taxon>Zoopagomycota</taxon>
        <taxon>Entomophthoromycotina</taxon>
        <taxon>Basidiobolomycetes</taxon>
        <taxon>Basidiobolales</taxon>
        <taxon>Basidiobolaceae</taxon>
        <taxon>Basidiobolus</taxon>
    </lineage>
</organism>
<dbReference type="AlphaFoldDB" id="A0A1Y1XVW7"/>
<protein>
    <submittedName>
        <fullName evidence="1">Uncharacterized protein</fullName>
    </submittedName>
</protein>
<keyword evidence="2" id="KW-1185">Reference proteome</keyword>
<dbReference type="EMBL" id="MCFE01000415">
    <property type="protein sequence ID" value="ORX89898.1"/>
    <property type="molecule type" value="Genomic_DNA"/>
</dbReference>
<proteinExistence type="predicted"/>